<dbReference type="InterPro" id="IPR031352">
    <property type="entry name" value="SesA"/>
</dbReference>
<reference evidence="5" key="1">
    <citation type="submission" date="2021-10" db="EMBL/GenBank/DDBJ databases">
        <authorList>
            <person name="Piombo E."/>
        </authorList>
    </citation>
    <scope>NUCLEOTIDE SEQUENCE</scope>
</reference>
<keyword evidence="6" id="KW-1185">Reference proteome</keyword>
<evidence type="ECO:0000259" key="2">
    <source>
        <dbReference type="Pfam" id="PF17107"/>
    </source>
</evidence>
<feature type="domain" description="Nephrocystin 3-like N-terminal" evidence="3">
    <location>
        <begin position="262"/>
        <end position="432"/>
    </location>
</feature>
<proteinExistence type="predicted"/>
<dbReference type="PANTHER" id="PTHR10039">
    <property type="entry name" value="AMELOGENIN"/>
    <property type="match status" value="1"/>
</dbReference>
<dbReference type="InterPro" id="IPR027417">
    <property type="entry name" value="P-loop_NTPase"/>
</dbReference>
<evidence type="ECO:0000256" key="1">
    <source>
        <dbReference type="ARBA" id="ARBA00022737"/>
    </source>
</evidence>
<evidence type="ECO:0000313" key="6">
    <source>
        <dbReference type="Proteomes" id="UP000775872"/>
    </source>
</evidence>
<name>A0A9N9W6F0_9HYPO</name>
<evidence type="ECO:0008006" key="7">
    <source>
        <dbReference type="Google" id="ProtNLM"/>
    </source>
</evidence>
<dbReference type="PANTHER" id="PTHR10039:SF5">
    <property type="entry name" value="NACHT DOMAIN-CONTAINING PROTEIN"/>
    <property type="match status" value="1"/>
</dbReference>
<dbReference type="InterPro" id="IPR056693">
    <property type="entry name" value="DUF7791"/>
</dbReference>
<dbReference type="Proteomes" id="UP000775872">
    <property type="component" value="Unassembled WGS sequence"/>
</dbReference>
<comment type="caution">
    <text evidence="5">The sequence shown here is derived from an EMBL/GenBank/DDBJ whole genome shotgun (WGS) entry which is preliminary data.</text>
</comment>
<evidence type="ECO:0000259" key="4">
    <source>
        <dbReference type="Pfam" id="PF25053"/>
    </source>
</evidence>
<dbReference type="OrthoDB" id="443402at2759"/>
<keyword evidence="1" id="KW-0677">Repeat</keyword>
<sequence length="825" mass="94635">MVPEVFSVVGLASNILQFVDFTSQLIGDGNKIYHSEEGSSTETIQIQQITRDLRKVADNLLTRHKYPTDTDSQVTELARLCHAVAEQLLEVLQTLKIKNDTRRRWRSFYQALNTVWKKEKIEALQATLNNFRAQLTLRIINMVADKQSSVAMGLHALVKSSESMNLDITEKLEEMHDTIKRIQILAEAKRDGHNCPDSTSGLSASLNNMIDLGRWVSGEQQILRSLQHESMYMRESRIDQAHTNTFDWIFKSDDSAPNDPQESPDFIKWLRNDTGIYWISGKPGSGKSTLMKFLCAHQKTETTLRLWAVDEGASLATANFFFWYAGSTMQKSQQGLLQSLLYEILGKCPSLIQTVAEEQWNRIYHDGTPVLPWTRAQLFDALRKLVHTSALPIRFCFFVDGLDEYDGDHSEIINMLNMLAASDNIKLCISSRSWNVFQDAYGKDPQKMLRLQDLTRNDIRSYIKGKLEEDNLLANLQQTDARYRDLIEDIGDKADGVFLWVVLVVRSLRQGITNADTVPILQKRLRELPADLESFFKHILDRVEKVYWEGTTQAFQMALAAIGQLPLWLFSVLDEEDPDYAIQAQPRVLSQSEVDTHCEILEKRLSARCQGLLEVRKAPMTEGDIFSTHKVDYMHRTVRDFLQLRDMQDWLGQRLETPFCPHTALCTALLAQAKSLSFVNNELFFHILDDVTYYAVEAERRNQRAQTALLDEISQLIFKGRLLPSPHPYMFQKPLLLYFGEKLRKDPDIVHANNPYPPLLIASVPSMVHSKHRVHARIHASVETVELLLRFGADPNQSNQTGTTWTNFLNHIWSHPNSTEEDRQR</sequence>
<dbReference type="Pfam" id="PF24883">
    <property type="entry name" value="NPHP3_N"/>
    <property type="match status" value="1"/>
</dbReference>
<feature type="domain" description="NACHT-NTPase and P-loop NTPases N-terminal" evidence="2">
    <location>
        <begin position="13"/>
        <end position="128"/>
    </location>
</feature>
<evidence type="ECO:0000313" key="5">
    <source>
        <dbReference type="EMBL" id="CAH0044479.1"/>
    </source>
</evidence>
<dbReference type="Gene3D" id="3.40.50.300">
    <property type="entry name" value="P-loop containing nucleotide triphosphate hydrolases"/>
    <property type="match status" value="1"/>
</dbReference>
<accession>A0A9N9W6F0</accession>
<gene>
    <name evidence="5" type="ORF">CSOL1703_00010226</name>
</gene>
<dbReference type="EMBL" id="CABFOC020000005">
    <property type="protein sequence ID" value="CAH0044479.1"/>
    <property type="molecule type" value="Genomic_DNA"/>
</dbReference>
<evidence type="ECO:0000259" key="3">
    <source>
        <dbReference type="Pfam" id="PF24883"/>
    </source>
</evidence>
<protein>
    <recommendedName>
        <fullName evidence="7">NACHT domain-containing protein</fullName>
    </recommendedName>
</protein>
<dbReference type="InterPro" id="IPR056884">
    <property type="entry name" value="NPHP3-like_N"/>
</dbReference>
<feature type="domain" description="DUF7791" evidence="4">
    <location>
        <begin position="543"/>
        <end position="681"/>
    </location>
</feature>
<dbReference type="SUPFAM" id="SSF52540">
    <property type="entry name" value="P-loop containing nucleoside triphosphate hydrolases"/>
    <property type="match status" value="1"/>
</dbReference>
<organism evidence="5 6">
    <name type="scientific">Clonostachys solani</name>
    <dbReference type="NCBI Taxonomy" id="160281"/>
    <lineage>
        <taxon>Eukaryota</taxon>
        <taxon>Fungi</taxon>
        <taxon>Dikarya</taxon>
        <taxon>Ascomycota</taxon>
        <taxon>Pezizomycotina</taxon>
        <taxon>Sordariomycetes</taxon>
        <taxon>Hypocreomycetidae</taxon>
        <taxon>Hypocreales</taxon>
        <taxon>Bionectriaceae</taxon>
        <taxon>Clonostachys</taxon>
    </lineage>
</organism>
<dbReference type="Pfam" id="PF25053">
    <property type="entry name" value="DUF7791"/>
    <property type="match status" value="1"/>
</dbReference>
<dbReference type="AlphaFoldDB" id="A0A9N9W6F0"/>
<dbReference type="Pfam" id="PF17107">
    <property type="entry name" value="SesA"/>
    <property type="match status" value="1"/>
</dbReference>